<feature type="transmembrane region" description="Helical" evidence="13">
    <location>
        <begin position="610"/>
        <end position="632"/>
    </location>
</feature>
<dbReference type="GO" id="GO:0006874">
    <property type="term" value="P:intracellular calcium ion homeostasis"/>
    <property type="evidence" value="ECO:0007669"/>
    <property type="project" value="TreeGrafter"/>
</dbReference>
<keyword evidence="6 13" id="KW-0547">Nucleotide-binding</keyword>
<evidence type="ECO:0000256" key="1">
    <source>
        <dbReference type="ARBA" id="ARBA00004141"/>
    </source>
</evidence>
<feature type="transmembrane region" description="Helical" evidence="13">
    <location>
        <begin position="638"/>
        <end position="658"/>
    </location>
</feature>
<feature type="transmembrane region" description="Helical" evidence="13">
    <location>
        <begin position="1442"/>
        <end position="1463"/>
    </location>
</feature>
<dbReference type="EC" id="7.2.2.-" evidence="13"/>
<dbReference type="SFLD" id="SFLDF00027">
    <property type="entry name" value="p-type_atpase"/>
    <property type="match status" value="1"/>
</dbReference>
<feature type="transmembrane region" description="Helical" evidence="13">
    <location>
        <begin position="1558"/>
        <end position="1579"/>
    </location>
</feature>
<dbReference type="SUPFAM" id="SSF81660">
    <property type="entry name" value="Metal cation-transporting ATPase, ATP-binding domain N"/>
    <property type="match status" value="1"/>
</dbReference>
<dbReference type="GO" id="GO:0046872">
    <property type="term" value="F:metal ion binding"/>
    <property type="evidence" value="ECO:0007669"/>
    <property type="project" value="UniProtKB-UniRule"/>
</dbReference>
<feature type="region of interest" description="Disordered" evidence="14">
    <location>
        <begin position="1"/>
        <end position="316"/>
    </location>
</feature>
<evidence type="ECO:0000256" key="13">
    <source>
        <dbReference type="RuleBase" id="RU362082"/>
    </source>
</evidence>
<feature type="transmembrane region" description="Helical" evidence="13">
    <location>
        <begin position="1520"/>
        <end position="1538"/>
    </location>
</feature>
<feature type="transmembrane region" description="Helical" evidence="13">
    <location>
        <begin position="821"/>
        <end position="841"/>
    </location>
</feature>
<comment type="similarity">
    <text evidence="2 13">Belongs to the cation transport ATPase (P-type) (TC 3.A.3) family. Type V subfamily.</text>
</comment>
<dbReference type="SUPFAM" id="SSF81665">
    <property type="entry name" value="Calcium ATPase, transmembrane domain M"/>
    <property type="match status" value="1"/>
</dbReference>
<dbReference type="InterPro" id="IPR023299">
    <property type="entry name" value="ATPase_P-typ_cyto_dom_N"/>
</dbReference>
<feature type="transmembrane region" description="Helical" evidence="13">
    <location>
        <begin position="397"/>
        <end position="417"/>
    </location>
</feature>
<keyword evidence="10 13" id="KW-1133">Transmembrane helix</keyword>
<dbReference type="InterPro" id="IPR036412">
    <property type="entry name" value="HAD-like_sf"/>
</dbReference>
<keyword evidence="4 13" id="KW-0812">Transmembrane</keyword>
<comment type="subcellular location">
    <subcellularLocation>
        <location evidence="1 13">Membrane</location>
        <topology evidence="1 13">Multi-pass membrane protein</topology>
    </subcellularLocation>
</comment>
<dbReference type="Pfam" id="PF13246">
    <property type="entry name" value="Cation_ATPase"/>
    <property type="match status" value="1"/>
</dbReference>
<dbReference type="PANTHER" id="PTHR45630:SF8">
    <property type="entry name" value="CATION-TRANSPORTING ATPASE"/>
    <property type="match status" value="1"/>
</dbReference>
<dbReference type="STRING" id="1684307.A0A316U4B3"/>
<feature type="region of interest" description="Disordered" evidence="14">
    <location>
        <begin position="329"/>
        <end position="352"/>
    </location>
</feature>
<dbReference type="PROSITE" id="PS01229">
    <property type="entry name" value="COF_2"/>
    <property type="match status" value="1"/>
</dbReference>
<dbReference type="FunFam" id="3.40.1110.10:FF:000057">
    <property type="entry name" value="Cation-transporting ATPase"/>
    <property type="match status" value="1"/>
</dbReference>
<feature type="compositionally biased region" description="Low complexity" evidence="14">
    <location>
        <begin position="229"/>
        <end position="244"/>
    </location>
</feature>
<evidence type="ECO:0000256" key="2">
    <source>
        <dbReference type="ARBA" id="ARBA00006000"/>
    </source>
</evidence>
<keyword evidence="18" id="KW-1185">Reference proteome</keyword>
<dbReference type="SFLD" id="SFLDS00003">
    <property type="entry name" value="Haloacid_Dehalogenase"/>
    <property type="match status" value="1"/>
</dbReference>
<comment type="catalytic activity">
    <reaction evidence="12 13">
        <text>ATP + H2O = ADP + phosphate + H(+)</text>
        <dbReference type="Rhea" id="RHEA:13065"/>
        <dbReference type="ChEBI" id="CHEBI:15377"/>
        <dbReference type="ChEBI" id="CHEBI:15378"/>
        <dbReference type="ChEBI" id="CHEBI:30616"/>
        <dbReference type="ChEBI" id="CHEBI:43474"/>
        <dbReference type="ChEBI" id="CHEBI:456216"/>
    </reaction>
</comment>
<dbReference type="GO" id="GO:0015662">
    <property type="term" value="F:P-type ion transporter activity"/>
    <property type="evidence" value="ECO:0007669"/>
    <property type="project" value="InterPro"/>
</dbReference>
<dbReference type="NCBIfam" id="TIGR01494">
    <property type="entry name" value="ATPase_P-type"/>
    <property type="match status" value="1"/>
</dbReference>
<evidence type="ECO:0000256" key="7">
    <source>
        <dbReference type="ARBA" id="ARBA00022840"/>
    </source>
</evidence>
<keyword evidence="11 13" id="KW-0472">Membrane</keyword>
<dbReference type="RefSeq" id="XP_025347247.1">
    <property type="nucleotide sequence ID" value="XM_025490688.1"/>
</dbReference>
<dbReference type="FunFam" id="1.20.1110.10:FF:000032">
    <property type="entry name" value="Cation-transporting ATPase"/>
    <property type="match status" value="1"/>
</dbReference>
<dbReference type="OrthoDB" id="48943at2759"/>
<evidence type="ECO:0000256" key="6">
    <source>
        <dbReference type="ARBA" id="ARBA00022741"/>
    </source>
</evidence>
<evidence type="ECO:0000313" key="17">
    <source>
        <dbReference type="EMBL" id="PWN20087.1"/>
    </source>
</evidence>
<evidence type="ECO:0000259" key="15">
    <source>
        <dbReference type="Pfam" id="PF00122"/>
    </source>
</evidence>
<dbReference type="SUPFAM" id="SSF56784">
    <property type="entry name" value="HAD-like"/>
    <property type="match status" value="1"/>
</dbReference>
<evidence type="ECO:0000259" key="16">
    <source>
        <dbReference type="Pfam" id="PF12409"/>
    </source>
</evidence>
<evidence type="ECO:0000313" key="18">
    <source>
        <dbReference type="Proteomes" id="UP000245942"/>
    </source>
</evidence>
<dbReference type="GO" id="GO:0005524">
    <property type="term" value="F:ATP binding"/>
    <property type="evidence" value="ECO:0007669"/>
    <property type="project" value="UniProtKB-UniRule"/>
</dbReference>
<evidence type="ECO:0000256" key="11">
    <source>
        <dbReference type="ARBA" id="ARBA00023136"/>
    </source>
</evidence>
<gene>
    <name evidence="17" type="ORF">BCV69DRAFT_260891</name>
</gene>
<dbReference type="FunFam" id="3.40.50.1000:FF:000068">
    <property type="entry name" value="Cation-transporting ATPase"/>
    <property type="match status" value="1"/>
</dbReference>
<feature type="transmembrane region" description="Helical" evidence="13">
    <location>
        <begin position="1489"/>
        <end position="1508"/>
    </location>
</feature>
<feature type="domain" description="P-type ATPase A" evidence="15">
    <location>
        <begin position="675"/>
        <end position="807"/>
    </location>
</feature>
<dbReference type="Gene3D" id="3.40.1110.10">
    <property type="entry name" value="Calcium-transporting ATPase, cytoplasmic domain N"/>
    <property type="match status" value="1"/>
</dbReference>
<keyword evidence="5 13" id="KW-0479">Metal-binding</keyword>
<feature type="compositionally biased region" description="Low complexity" evidence="14">
    <location>
        <begin position="103"/>
        <end position="115"/>
    </location>
</feature>
<dbReference type="GO" id="GO:0016887">
    <property type="term" value="F:ATP hydrolysis activity"/>
    <property type="evidence" value="ECO:0007669"/>
    <property type="project" value="InterPro"/>
</dbReference>
<dbReference type="Proteomes" id="UP000245942">
    <property type="component" value="Unassembled WGS sequence"/>
</dbReference>
<evidence type="ECO:0000256" key="14">
    <source>
        <dbReference type="SAM" id="MobiDB-lite"/>
    </source>
</evidence>
<dbReference type="GO" id="GO:0019829">
    <property type="term" value="F:ATPase-coupled monoatomic cation transmembrane transporter activity"/>
    <property type="evidence" value="ECO:0007669"/>
    <property type="project" value="UniProtKB-UniRule"/>
</dbReference>
<dbReference type="Pfam" id="PF00122">
    <property type="entry name" value="E1-E2_ATPase"/>
    <property type="match status" value="1"/>
</dbReference>
<evidence type="ECO:0000256" key="4">
    <source>
        <dbReference type="ARBA" id="ARBA00022692"/>
    </source>
</evidence>
<feature type="compositionally biased region" description="Acidic residues" evidence="14">
    <location>
        <begin position="248"/>
        <end position="267"/>
    </location>
</feature>
<dbReference type="InterPro" id="IPR047819">
    <property type="entry name" value="P5A-ATPase_N"/>
</dbReference>
<accession>A0A316U4B3</accession>
<keyword evidence="3" id="KW-0597">Phosphoprotein</keyword>
<sequence length="1622" mass="178264">MPSRRKKEPEAAADEYQAPFTMPVRNGNSSKQATQANDDDAEDMASSPFFDDKEHAEAMAWARSHEGMAQEDNDGAAPGSVRIRKRRDSQVGNYGDAASIFDGPVAGAVPSSVSSMHHTMARPELGRRASSRSRRRISRESSRRYNGSGDGDGGDFDDAASATSGRASVRSSGANSHFGRKRRIPAAGDDEETEGQSRGMLGSLLASIRGDKVQDDDARSRGSRRPSIGRRQSSSSSVGSGRASSRGDEEDEDGFDIDYGTDDDDFSSGDSMRSTTSDEDGGDGRGGIMPSAFGPISGAVDPVFGDSRISTGREPEDELDAELQGVDFDPDTANGFGRPSGPAVDVESGRSPEATRKALEELSYLDRTSRARQQIYLPDEDSLIRFTGYQAVPAKKVIWTILCILSIGIIYLIGRWLPKVWLRWTCKECNFDNADFVVVENQFGDLHLIRPETVPFARPLATAFPPSSRDPPSTLVEHQSAVQSQLQTVNKAAASRSGSKVTSAKSSIRSGKAGNGNILQGNDSLIGQDVLPTIMAGVETEQLMDLTMMTYRYTRFFLHPPSGRWRMIKDWRDPMWNSNSSVSQGVTWDAEKDRMSLFGKNEIEIEDKGIIGVLVDEVLHPFYMFQIVSIGLWSIDDYYYYAICIAIISLASIIATLVETRTTVARMREMSRFNTPVRVLREGSWKTLDSSQLVPGDIYDVAESGLLLFPADSVLLSGDAIVNESMLTGESVPVSKLPIQDSSMQYLQMTGQDVHSELAKHFLFSGTRIIRIRGTSGSEKTSDDAGAKAMVVRTGFDTTKGALVRSMLFPKPMGFKFYRDSFRFIGFLGGIAAFGFLASSYNFVKLGIAWHTIILRALDLITVVVPPALPATMSIGTTFAISRLRKREIFCISPNRVNIGGKVNVFCFDKTGTLTADGLDVLGTRTIDLRANRFSELHETMEEMPVNAYASKQDADAKKMPLLYALATCHSLKVVDGEVIGDPLDVKMFEYTGWTLDEGRDQAAKATTKSGTAKDGKSRLTERPPALVQTVVRPPGGEAFEPEDAIKPGRHAHFLELGVLRTFEFVSQLRRMSVIVKRLKSQSLEVFVKGAPEVMSDICDPSSFPADYDDLLAYYTKHGYRVIACAGKSMTGMTWIKAQRMKREQAESNLRFLGLIIFENKIKEGTAPVIETLTAANIVCKMATGDNPRTAISVARECGMIANSAHVFLPSFLEGNSSSPKAVLDWSSVDDDQVKLDPLRLKPLVNDPHAFDVDGFDLADYQLALTGDVFRWMIDFAPVETLRRMLIKGTIFARMSPDEKHELVERLQALGYTVGMCGDGANDCGALKAADIGISLSEAEASVAAPFTSRSPDISCVIEVIKEGRAALVTSFSCFKYMALYSLIQFTSIEILYSFASSLGDFQFLYIDLFIILPVAVAMARTLPYPDLAVKRPTANLVSKKVLVSMLAQVVICAAVQGFTFFYTRAQPWYEPPVVNPAKLNVVNPENSALFLVSSFQYILVAAIFSVGPPYRKPMYTNSWLMISLLVLGIFSTYFLFVPSGPAFDLLGLVELPRAFHWRLAATVLVNIAASFLTELYLVQPITKSLKAMQRVMRRRRRTTRRSGALYKAVQQEMTADHRETA</sequence>
<dbReference type="InterPro" id="IPR023298">
    <property type="entry name" value="ATPase_P-typ_TM_dom_sf"/>
</dbReference>
<feature type="region of interest" description="Disordered" evidence="14">
    <location>
        <begin position="1001"/>
        <end position="1020"/>
    </location>
</feature>
<dbReference type="InterPro" id="IPR018303">
    <property type="entry name" value="ATPase_P-typ_P_site"/>
</dbReference>
<keyword evidence="9 13" id="KW-1278">Translocase</keyword>
<feature type="compositionally biased region" description="Basic and acidic residues" evidence="14">
    <location>
        <begin position="209"/>
        <end position="220"/>
    </location>
</feature>
<dbReference type="InterPro" id="IPR006544">
    <property type="entry name" value="P-type_TPase_V"/>
</dbReference>
<dbReference type="InterPro" id="IPR059000">
    <property type="entry name" value="ATPase_P-type_domA"/>
</dbReference>
<evidence type="ECO:0000256" key="3">
    <source>
        <dbReference type="ARBA" id="ARBA00022553"/>
    </source>
</evidence>
<dbReference type="EMBL" id="KZ819329">
    <property type="protein sequence ID" value="PWN20087.1"/>
    <property type="molecule type" value="Genomic_DNA"/>
</dbReference>
<feature type="compositionally biased region" description="Basic and acidic residues" evidence="14">
    <location>
        <begin position="50"/>
        <end position="68"/>
    </location>
</feature>
<dbReference type="NCBIfam" id="TIGR01657">
    <property type="entry name" value="P-ATPase-V"/>
    <property type="match status" value="1"/>
</dbReference>
<dbReference type="GO" id="GO:0016020">
    <property type="term" value="C:membrane"/>
    <property type="evidence" value="ECO:0007669"/>
    <property type="project" value="UniProtKB-SubCell"/>
</dbReference>
<keyword evidence="8 13" id="KW-0460">Magnesium</keyword>
<dbReference type="Gene3D" id="2.70.150.10">
    <property type="entry name" value="Calcium-transporting ATPase, cytoplasmic transduction domain A"/>
    <property type="match status" value="1"/>
</dbReference>
<keyword evidence="7 13" id="KW-0067">ATP-binding</keyword>
<dbReference type="Pfam" id="PF12409">
    <property type="entry name" value="P5-ATPase"/>
    <property type="match status" value="1"/>
</dbReference>
<dbReference type="InterPro" id="IPR001757">
    <property type="entry name" value="P_typ_ATPase"/>
</dbReference>
<dbReference type="InterPro" id="IPR047821">
    <property type="entry name" value="P5B-type_ATPase"/>
</dbReference>
<dbReference type="InterPro" id="IPR023214">
    <property type="entry name" value="HAD_sf"/>
</dbReference>
<evidence type="ECO:0000256" key="12">
    <source>
        <dbReference type="ARBA" id="ARBA00049360"/>
    </source>
</evidence>
<feature type="compositionally biased region" description="Polar residues" evidence="14">
    <location>
        <begin position="26"/>
        <end position="36"/>
    </location>
</feature>
<dbReference type="PROSITE" id="PS00154">
    <property type="entry name" value="ATPASE_E1_E2"/>
    <property type="match status" value="1"/>
</dbReference>
<dbReference type="SUPFAM" id="SSF81653">
    <property type="entry name" value="Calcium ATPase, transduction domain A"/>
    <property type="match status" value="1"/>
</dbReference>
<evidence type="ECO:0000256" key="8">
    <source>
        <dbReference type="ARBA" id="ARBA00022842"/>
    </source>
</evidence>
<dbReference type="CDD" id="cd07542">
    <property type="entry name" value="P-type_ATPase_cation"/>
    <property type="match status" value="1"/>
</dbReference>
<evidence type="ECO:0000256" key="10">
    <source>
        <dbReference type="ARBA" id="ARBA00022989"/>
    </source>
</evidence>
<evidence type="ECO:0000256" key="5">
    <source>
        <dbReference type="ARBA" id="ARBA00022723"/>
    </source>
</evidence>
<dbReference type="Gene3D" id="3.40.50.1000">
    <property type="entry name" value="HAD superfamily/HAD-like"/>
    <property type="match status" value="1"/>
</dbReference>
<feature type="transmembrane region" description="Helical" evidence="13">
    <location>
        <begin position="1402"/>
        <end position="1421"/>
    </location>
</feature>
<reference evidence="17 18" key="1">
    <citation type="journal article" date="2018" name="Mol. Biol. Evol.">
        <title>Broad Genomic Sampling Reveals a Smut Pathogenic Ancestry of the Fungal Clade Ustilaginomycotina.</title>
        <authorList>
            <person name="Kijpornyongpan T."/>
            <person name="Mondo S.J."/>
            <person name="Barry K."/>
            <person name="Sandor L."/>
            <person name="Lee J."/>
            <person name="Lipzen A."/>
            <person name="Pangilinan J."/>
            <person name="LaButti K."/>
            <person name="Hainaut M."/>
            <person name="Henrissat B."/>
            <person name="Grigoriev I.V."/>
            <person name="Spatafora J.W."/>
            <person name="Aime M.C."/>
        </authorList>
    </citation>
    <scope>NUCLEOTIDE SEQUENCE [LARGE SCALE GENOMIC DNA]</scope>
    <source>
        <strain evidence="17 18">MCA 4718</strain>
    </source>
</reference>
<dbReference type="GeneID" id="37012422"/>
<evidence type="ECO:0000256" key="9">
    <source>
        <dbReference type="ARBA" id="ARBA00022967"/>
    </source>
</evidence>
<dbReference type="PRINTS" id="PR00119">
    <property type="entry name" value="CATATPASE"/>
</dbReference>
<proteinExistence type="inferred from homology"/>
<dbReference type="InterPro" id="IPR044492">
    <property type="entry name" value="P_typ_ATPase_HD_dom"/>
</dbReference>
<organism evidence="17 18">
    <name type="scientific">Pseudomicrostroma glucosiphilum</name>
    <dbReference type="NCBI Taxonomy" id="1684307"/>
    <lineage>
        <taxon>Eukaryota</taxon>
        <taxon>Fungi</taxon>
        <taxon>Dikarya</taxon>
        <taxon>Basidiomycota</taxon>
        <taxon>Ustilaginomycotina</taxon>
        <taxon>Exobasidiomycetes</taxon>
        <taxon>Microstromatales</taxon>
        <taxon>Microstromatales incertae sedis</taxon>
        <taxon>Pseudomicrostroma</taxon>
    </lineage>
</organism>
<dbReference type="FunFam" id="2.70.150.10:FF:000057">
    <property type="entry name" value="Cation-transporting ATPase"/>
    <property type="match status" value="1"/>
</dbReference>
<name>A0A316U4B3_9BASI</name>
<dbReference type="InterPro" id="IPR008250">
    <property type="entry name" value="ATPase_P-typ_transduc_dom_A_sf"/>
</dbReference>
<dbReference type="PANTHER" id="PTHR45630">
    <property type="entry name" value="CATION-TRANSPORTING ATPASE-RELATED"/>
    <property type="match status" value="1"/>
</dbReference>
<feature type="transmembrane region" description="Helical" evidence="13">
    <location>
        <begin position="853"/>
        <end position="881"/>
    </location>
</feature>
<protein>
    <recommendedName>
        <fullName evidence="13">Cation-transporting ATPase</fullName>
        <ecNumber evidence="13">7.2.2.-</ecNumber>
    </recommendedName>
</protein>
<feature type="domain" description="P5B-type ATPase N-terminal" evidence="16">
    <location>
        <begin position="380"/>
        <end position="491"/>
    </location>
</feature>
<dbReference type="SFLD" id="SFLDG00002">
    <property type="entry name" value="C1.7:_P-type_atpase_like"/>
    <property type="match status" value="1"/>
</dbReference>
<feature type="transmembrane region" description="Helical" evidence="13">
    <location>
        <begin position="1378"/>
        <end position="1396"/>
    </location>
</feature>